<evidence type="ECO:0000256" key="1">
    <source>
        <dbReference type="ARBA" id="ARBA00000900"/>
    </source>
</evidence>
<dbReference type="EMBL" id="CAJNOQ010000885">
    <property type="protein sequence ID" value="CAF0848217.1"/>
    <property type="molecule type" value="Genomic_DNA"/>
</dbReference>
<evidence type="ECO:0000256" key="4">
    <source>
        <dbReference type="ARBA" id="ARBA00012483"/>
    </source>
</evidence>
<dbReference type="CDD" id="cd16702">
    <property type="entry name" value="RING_CH-C4HC3_MARCH6"/>
    <property type="match status" value="1"/>
</dbReference>
<reference evidence="17" key="1">
    <citation type="submission" date="2021-02" db="EMBL/GenBank/DDBJ databases">
        <authorList>
            <person name="Nowell W R."/>
        </authorList>
    </citation>
    <scope>NUCLEOTIDE SEQUENCE</scope>
</reference>
<keyword evidence="8 13" id="KW-0863">Zinc-finger</keyword>
<evidence type="ECO:0000256" key="9">
    <source>
        <dbReference type="ARBA" id="ARBA00022786"/>
    </source>
</evidence>
<name>A0A813W532_9BILA</name>
<evidence type="ECO:0000256" key="13">
    <source>
        <dbReference type="PROSITE-ProRule" id="PRU00175"/>
    </source>
</evidence>
<comment type="subcellular location">
    <subcellularLocation>
        <location evidence="2">Membrane</location>
        <topology evidence="2">Multi-pass membrane protein</topology>
    </subcellularLocation>
</comment>
<evidence type="ECO:0000256" key="8">
    <source>
        <dbReference type="ARBA" id="ARBA00022771"/>
    </source>
</evidence>
<dbReference type="PANTHER" id="PTHR13145:SF0">
    <property type="entry name" value="E3 UBIQUITIN-PROTEIN LIGASE MARCHF6"/>
    <property type="match status" value="1"/>
</dbReference>
<evidence type="ECO:0000256" key="6">
    <source>
        <dbReference type="ARBA" id="ARBA00022692"/>
    </source>
</evidence>
<evidence type="ECO:0000313" key="20">
    <source>
        <dbReference type="EMBL" id="CAF3722502.1"/>
    </source>
</evidence>
<evidence type="ECO:0000256" key="10">
    <source>
        <dbReference type="ARBA" id="ARBA00022833"/>
    </source>
</evidence>
<comment type="pathway">
    <text evidence="3">Protein modification; protein ubiquitination.</text>
</comment>
<dbReference type="Proteomes" id="UP000682733">
    <property type="component" value="Unassembled WGS sequence"/>
</dbReference>
<keyword evidence="21" id="KW-1185">Reference proteome</keyword>
<feature type="transmembrane region" description="Helical" evidence="14">
    <location>
        <begin position="658"/>
        <end position="676"/>
    </location>
</feature>
<dbReference type="SMART" id="SM00744">
    <property type="entry name" value="RINGv"/>
    <property type="match status" value="1"/>
</dbReference>
<keyword evidence="7" id="KW-0479">Metal-binding</keyword>
<dbReference type="GO" id="GO:0061630">
    <property type="term" value="F:ubiquitin protein ligase activity"/>
    <property type="evidence" value="ECO:0007669"/>
    <property type="project" value="UniProtKB-EC"/>
</dbReference>
<feature type="transmembrane region" description="Helical" evidence="14">
    <location>
        <begin position="131"/>
        <end position="153"/>
    </location>
</feature>
<dbReference type="Proteomes" id="UP000677228">
    <property type="component" value="Unassembled WGS sequence"/>
</dbReference>
<dbReference type="Proteomes" id="UP000663829">
    <property type="component" value="Unassembled WGS sequence"/>
</dbReference>
<evidence type="ECO:0000313" key="17">
    <source>
        <dbReference type="EMBL" id="CAF0848217.1"/>
    </source>
</evidence>
<comment type="catalytic activity">
    <reaction evidence="1">
        <text>S-ubiquitinyl-[E2 ubiquitin-conjugating enzyme]-L-cysteine + [acceptor protein]-L-lysine = [E2 ubiquitin-conjugating enzyme]-L-cysteine + N(6)-ubiquitinyl-[acceptor protein]-L-lysine.</text>
        <dbReference type="EC" id="2.3.2.27"/>
    </reaction>
</comment>
<dbReference type="PROSITE" id="PS50089">
    <property type="entry name" value="ZF_RING_2"/>
    <property type="match status" value="1"/>
</dbReference>
<dbReference type="OrthoDB" id="1108038at2759"/>
<keyword evidence="11 14" id="KW-1133">Transmembrane helix</keyword>
<dbReference type="Proteomes" id="UP000681722">
    <property type="component" value="Unassembled WGS sequence"/>
</dbReference>
<feature type="transmembrane region" description="Helical" evidence="14">
    <location>
        <begin position="430"/>
        <end position="456"/>
    </location>
</feature>
<evidence type="ECO:0000313" key="18">
    <source>
        <dbReference type="EMBL" id="CAF0948065.1"/>
    </source>
</evidence>
<evidence type="ECO:0000313" key="19">
    <source>
        <dbReference type="EMBL" id="CAF3635874.1"/>
    </source>
</evidence>
<dbReference type="EMBL" id="CAJOBA010004744">
    <property type="protein sequence ID" value="CAF3722502.1"/>
    <property type="molecule type" value="Genomic_DNA"/>
</dbReference>
<evidence type="ECO:0000256" key="12">
    <source>
        <dbReference type="ARBA" id="ARBA00023136"/>
    </source>
</evidence>
<protein>
    <recommendedName>
        <fullName evidence="4">RING-type E3 ubiquitin transferase</fullName>
        <ecNumber evidence="4">2.3.2.27</ecNumber>
    </recommendedName>
</protein>
<dbReference type="InterPro" id="IPR013083">
    <property type="entry name" value="Znf_RING/FYVE/PHD"/>
</dbReference>
<feature type="domain" description="RING-CH-type" evidence="16">
    <location>
        <begin position="39"/>
        <end position="100"/>
    </location>
</feature>
<keyword evidence="10" id="KW-0862">Zinc</keyword>
<dbReference type="GO" id="GO:0036503">
    <property type="term" value="P:ERAD pathway"/>
    <property type="evidence" value="ECO:0007669"/>
    <property type="project" value="TreeGrafter"/>
</dbReference>
<dbReference type="Pfam" id="PF12906">
    <property type="entry name" value="RINGv"/>
    <property type="match status" value="1"/>
</dbReference>
<evidence type="ECO:0000259" key="16">
    <source>
        <dbReference type="PROSITE" id="PS51292"/>
    </source>
</evidence>
<evidence type="ECO:0000259" key="15">
    <source>
        <dbReference type="PROSITE" id="PS50089"/>
    </source>
</evidence>
<feature type="transmembrane region" description="Helical" evidence="14">
    <location>
        <begin position="586"/>
        <end position="604"/>
    </location>
</feature>
<organism evidence="17 21">
    <name type="scientific">Didymodactylos carnosus</name>
    <dbReference type="NCBI Taxonomy" id="1234261"/>
    <lineage>
        <taxon>Eukaryota</taxon>
        <taxon>Metazoa</taxon>
        <taxon>Spiralia</taxon>
        <taxon>Gnathifera</taxon>
        <taxon>Rotifera</taxon>
        <taxon>Eurotatoria</taxon>
        <taxon>Bdelloidea</taxon>
        <taxon>Philodinida</taxon>
        <taxon>Philodinidae</taxon>
        <taxon>Didymodactylos</taxon>
    </lineage>
</organism>
<evidence type="ECO:0000256" key="5">
    <source>
        <dbReference type="ARBA" id="ARBA00022679"/>
    </source>
</evidence>
<dbReference type="Gene3D" id="3.30.40.10">
    <property type="entry name" value="Zinc/RING finger domain, C3HC4 (zinc finger)"/>
    <property type="match status" value="1"/>
</dbReference>
<keyword evidence="6 14" id="KW-0812">Transmembrane</keyword>
<feature type="transmembrane region" description="Helical" evidence="14">
    <location>
        <begin position="528"/>
        <end position="548"/>
    </location>
</feature>
<dbReference type="EC" id="2.3.2.27" evidence="4"/>
<keyword evidence="5" id="KW-0808">Transferase</keyword>
<proteinExistence type="predicted"/>
<evidence type="ECO:0000256" key="11">
    <source>
        <dbReference type="ARBA" id="ARBA00022989"/>
    </source>
</evidence>
<sequence length="842" mass="96279">MDSLAPRIRLESPHILSLDDDRQKTYQNVCKMTNDTNEQDSSETDFCRVCRSEAGPDRPLFYPCVCTGSIKYIHQDCLTQWLKYSRKDTCELCKHKFHFAPIYHPDMPTRLPIKDLLLGLLKTLFKAIRYWFHYTLVGICWIVIVPLTASRIYRCLFTTGSVSALFTLPFDMLSTENILSDVIQGGFVVFCSLGAFICLLWLREQIVSGQGPEWLQEVEPPAQPHLIQGQQNAQATVDEVLPSADEVPLSVDEVGQNLPANNNERQGSTEEFTNNHIIQEAINNSVERELSDYLPETDTIDGDSSVPVGEQEQYYAIADRNEAEPIINNPADDGVDPVLPVVAAQAPVENHWNPVVDWGAPDVDLTWERLLGLDGSLQFLEHVFWVVSLNTLFILVFAYIPYHLGNYFTNSLSFKQAIKYTKSEGLITTLISYGCIIVLIGYVIISFLLLILFTFLTLMNRFNRLRRLIGLCYIVIKVALLVVIEILLFPLICGIWLDICSLRILNESSTTLNDRILNFQMSPGTSSFLHWLVGMIYVFYFATFIFLLREILRPGTLWFLKSVNDIDFNPIHEMIVHPVGLHIRRFITSIIIFGCCIILMFYIPGEFLNRFVPKFLPYNIKGNLETVVSELMIEFILLQGILPTLLEQGQTRTWLKLLIQYWVEFASYVLGLRSYLLGDDDEMEAENTRNIAVNQHENNLLIVQPPPPPVVAAPLNIGQAHQQLLQANHTETHQPLPYRRPTYFRLRLFGLFLFICLSLTIFSLIGLILPATIGRILLSYMTGSSKLHELYTILSGLYVIWLIARLFSFIRSLLPLNIGSILIRLKSYAILSLRDYYQRRLQ</sequence>
<keyword evidence="9" id="KW-0833">Ubl conjugation pathway</keyword>
<dbReference type="PROSITE" id="PS51292">
    <property type="entry name" value="ZF_RING_CH"/>
    <property type="match status" value="1"/>
</dbReference>
<dbReference type="PANTHER" id="PTHR13145">
    <property type="entry name" value="SSM4 PROTEIN"/>
    <property type="match status" value="1"/>
</dbReference>
<dbReference type="InterPro" id="IPR001841">
    <property type="entry name" value="Znf_RING"/>
</dbReference>
<feature type="transmembrane region" description="Helical" evidence="14">
    <location>
        <begin position="383"/>
        <end position="402"/>
    </location>
</feature>
<feature type="transmembrane region" description="Helical" evidence="14">
    <location>
        <begin position="790"/>
        <end position="810"/>
    </location>
</feature>
<dbReference type="InterPro" id="IPR011016">
    <property type="entry name" value="Znf_RING-CH"/>
</dbReference>
<accession>A0A813W532</accession>
<feature type="transmembrane region" description="Helical" evidence="14">
    <location>
        <begin position="748"/>
        <end position="769"/>
    </location>
</feature>
<keyword evidence="12 14" id="KW-0472">Membrane</keyword>
<dbReference type="EMBL" id="CAJOBC010000885">
    <property type="protein sequence ID" value="CAF3635874.1"/>
    <property type="molecule type" value="Genomic_DNA"/>
</dbReference>
<dbReference type="FunFam" id="3.30.40.10:FF:000287">
    <property type="entry name" value="RING finger membrane protein"/>
    <property type="match status" value="1"/>
</dbReference>
<evidence type="ECO:0000256" key="3">
    <source>
        <dbReference type="ARBA" id="ARBA00004906"/>
    </source>
</evidence>
<dbReference type="EMBL" id="CAJNOK010004739">
    <property type="protein sequence ID" value="CAF0948065.1"/>
    <property type="molecule type" value="Genomic_DNA"/>
</dbReference>
<dbReference type="GO" id="GO:0008270">
    <property type="term" value="F:zinc ion binding"/>
    <property type="evidence" value="ECO:0007669"/>
    <property type="project" value="UniProtKB-KW"/>
</dbReference>
<feature type="domain" description="RING-type" evidence="15">
    <location>
        <begin position="47"/>
        <end position="94"/>
    </location>
</feature>
<evidence type="ECO:0000256" key="2">
    <source>
        <dbReference type="ARBA" id="ARBA00004141"/>
    </source>
</evidence>
<evidence type="ECO:0000256" key="7">
    <source>
        <dbReference type="ARBA" id="ARBA00022723"/>
    </source>
</evidence>
<dbReference type="SUPFAM" id="SSF57850">
    <property type="entry name" value="RING/U-box"/>
    <property type="match status" value="1"/>
</dbReference>
<evidence type="ECO:0000256" key="14">
    <source>
        <dbReference type="SAM" id="Phobius"/>
    </source>
</evidence>
<dbReference type="AlphaFoldDB" id="A0A813W532"/>
<feature type="transmembrane region" description="Helical" evidence="14">
    <location>
        <begin position="182"/>
        <end position="202"/>
    </location>
</feature>
<dbReference type="GO" id="GO:0005789">
    <property type="term" value="C:endoplasmic reticulum membrane"/>
    <property type="evidence" value="ECO:0007669"/>
    <property type="project" value="TreeGrafter"/>
</dbReference>
<feature type="transmembrane region" description="Helical" evidence="14">
    <location>
        <begin position="468"/>
        <end position="497"/>
    </location>
</feature>
<evidence type="ECO:0000313" key="21">
    <source>
        <dbReference type="Proteomes" id="UP000663829"/>
    </source>
</evidence>
<comment type="caution">
    <text evidence="17">The sequence shown here is derived from an EMBL/GenBank/DDBJ whole genome shotgun (WGS) entry which is preliminary data.</text>
</comment>
<gene>
    <name evidence="17" type="ORF">GPM918_LOCUS5932</name>
    <name evidence="18" type="ORF">OVA965_LOCUS12003</name>
    <name evidence="19" type="ORF">SRO942_LOCUS5932</name>
    <name evidence="20" type="ORF">TMI583_LOCUS12007</name>
</gene>